<dbReference type="Proteomes" id="UP000246744">
    <property type="component" value="Unassembled WGS sequence"/>
</dbReference>
<evidence type="ECO:0008006" key="3">
    <source>
        <dbReference type="Google" id="ProtNLM"/>
    </source>
</evidence>
<evidence type="ECO:0000313" key="1">
    <source>
        <dbReference type="EMBL" id="PWW01319.1"/>
    </source>
</evidence>
<evidence type="ECO:0000313" key="2">
    <source>
        <dbReference type="Proteomes" id="UP000246744"/>
    </source>
</evidence>
<dbReference type="EMBL" id="QGTS01000021">
    <property type="protein sequence ID" value="PWW01319.1"/>
    <property type="molecule type" value="Genomic_DNA"/>
</dbReference>
<dbReference type="RefSeq" id="WP_110028047.1">
    <property type="nucleotide sequence ID" value="NZ_QGTS01000021.1"/>
</dbReference>
<protein>
    <recommendedName>
        <fullName evidence="3">RelE toxin of RelEB toxin-antitoxin system</fullName>
    </recommendedName>
</protein>
<organism evidence="1 2">
    <name type="scientific">Mangrovibacter plantisponsor</name>
    <dbReference type="NCBI Taxonomy" id="451513"/>
    <lineage>
        <taxon>Bacteria</taxon>
        <taxon>Pseudomonadati</taxon>
        <taxon>Pseudomonadota</taxon>
        <taxon>Gammaproteobacteria</taxon>
        <taxon>Enterobacterales</taxon>
        <taxon>Enterobacteriaceae</taxon>
        <taxon>Mangrovibacter</taxon>
    </lineage>
</organism>
<reference evidence="1 2" key="1">
    <citation type="submission" date="2018-05" db="EMBL/GenBank/DDBJ databases">
        <title>Genomic Encyclopedia of Type Strains, Phase IV (KMG-IV): sequencing the most valuable type-strain genomes for metagenomic binning, comparative biology and taxonomic classification.</title>
        <authorList>
            <person name="Goeker M."/>
        </authorList>
    </citation>
    <scope>NUCLEOTIDE SEQUENCE [LARGE SCALE GENOMIC DNA]</scope>
    <source>
        <strain evidence="1 2">DSM 19579</strain>
    </source>
</reference>
<comment type="caution">
    <text evidence="1">The sequence shown here is derived from an EMBL/GenBank/DDBJ whole genome shotgun (WGS) entry which is preliminary data.</text>
</comment>
<sequence length="128" mass="14056">MEIYVLKVFDKNTRGGSISDADLCSAANEIMKGLFEGDLGGGIIKKRIPLPGKGKSYGARAIIAFQTGRNFFFINGYLKSNISNRGKEIPDDALKGYRKFAADLQNMTQEQIAAQIKNSTMREVKCNG</sequence>
<dbReference type="AlphaFoldDB" id="A0A317PM08"/>
<name>A0A317PM08_9ENTR</name>
<dbReference type="InterPro" id="IPR009387">
    <property type="entry name" value="HigB-2"/>
</dbReference>
<dbReference type="Pfam" id="PF06296">
    <property type="entry name" value="RelE"/>
    <property type="match status" value="1"/>
</dbReference>
<gene>
    <name evidence="1" type="ORF">DES37_12155</name>
</gene>
<keyword evidence="2" id="KW-1185">Reference proteome</keyword>
<dbReference type="PIRSF" id="PIRSF018634">
    <property type="entry name" value="UCP018634"/>
    <property type="match status" value="1"/>
</dbReference>
<proteinExistence type="predicted"/>
<accession>A0A317PM08</accession>
<dbReference type="OrthoDB" id="8607264at2"/>